<dbReference type="eggNOG" id="COG2931">
    <property type="taxonomic scope" value="Bacteria"/>
</dbReference>
<dbReference type="Pfam" id="PF00353">
    <property type="entry name" value="HemolysinCabind"/>
    <property type="match status" value="4"/>
</dbReference>
<evidence type="ECO:0000256" key="3">
    <source>
        <dbReference type="ARBA" id="ARBA00022729"/>
    </source>
</evidence>
<dbReference type="PANTHER" id="PTHR38340:SF1">
    <property type="entry name" value="S-LAYER PROTEIN"/>
    <property type="match status" value="1"/>
</dbReference>
<evidence type="ECO:0000256" key="1">
    <source>
        <dbReference type="ARBA" id="ARBA00004613"/>
    </source>
</evidence>
<evidence type="ECO:0000256" key="2">
    <source>
        <dbReference type="ARBA" id="ARBA00022525"/>
    </source>
</evidence>
<dbReference type="eggNOG" id="COG3210">
    <property type="taxonomic scope" value="Bacteria"/>
</dbReference>
<dbReference type="Proteomes" id="UP000001887">
    <property type="component" value="Chromosome"/>
</dbReference>
<dbReference type="Gene3D" id="2.150.10.10">
    <property type="entry name" value="Serralysin-like metalloprotease, C-terminal"/>
    <property type="match status" value="3"/>
</dbReference>
<dbReference type="InterPro" id="IPR001343">
    <property type="entry name" value="Hemolysn_Ca-bd"/>
</dbReference>
<dbReference type="STRING" id="530564.Psta_4119"/>
<keyword evidence="6" id="KW-1185">Reference proteome</keyword>
<keyword evidence="3" id="KW-0732">Signal</keyword>
<dbReference type="InterPro" id="IPR050557">
    <property type="entry name" value="RTX_toxin/Mannuronan_C5-epim"/>
</dbReference>
<dbReference type="KEGG" id="psl:Psta_4119"/>
<proteinExistence type="predicted"/>
<comment type="subcellular location">
    <subcellularLocation>
        <location evidence="1">Secreted</location>
    </subcellularLocation>
</comment>
<feature type="compositionally biased region" description="Low complexity" evidence="4">
    <location>
        <begin position="1"/>
        <end position="20"/>
    </location>
</feature>
<feature type="region of interest" description="Disordered" evidence="4">
    <location>
        <begin position="1"/>
        <end position="39"/>
    </location>
</feature>
<dbReference type="NCBIfam" id="TIGR02601">
    <property type="entry name" value="autotrns_rpt"/>
    <property type="match status" value="3"/>
</dbReference>
<dbReference type="PANTHER" id="PTHR38340">
    <property type="entry name" value="S-LAYER PROTEIN"/>
    <property type="match status" value="1"/>
</dbReference>
<dbReference type="GO" id="GO:0005509">
    <property type="term" value="F:calcium ion binding"/>
    <property type="evidence" value="ECO:0007669"/>
    <property type="project" value="InterPro"/>
</dbReference>
<dbReference type="PROSITE" id="PS00330">
    <property type="entry name" value="HEMOLYSIN_CALCIUM"/>
    <property type="match status" value="2"/>
</dbReference>
<organism evidence="5 6">
    <name type="scientific">Pirellula staleyi (strain ATCC 27377 / DSM 6068 / ICPB 4128)</name>
    <name type="common">Pirella staleyi</name>
    <dbReference type="NCBI Taxonomy" id="530564"/>
    <lineage>
        <taxon>Bacteria</taxon>
        <taxon>Pseudomonadati</taxon>
        <taxon>Planctomycetota</taxon>
        <taxon>Planctomycetia</taxon>
        <taxon>Pirellulales</taxon>
        <taxon>Pirellulaceae</taxon>
        <taxon>Pirellula</taxon>
    </lineage>
</organism>
<name>D2R336_PIRSD</name>
<sequence>MSIRSNRSSSTDYSTASKSTNKSQREAHAKSRMQSPKRRAFRRMLVESLEQRQVMATLVWDGGGDAINFADSANWDLLGVDQAPTSGDTLVFGGAAAGTLINNTTPGNTYAMQFNAPGYVITGNSITLNQAVSDLATTSMVPNGFAIRSSAGVNNTVNTPLILSGSNTIDVAASTGFATGGAISGGGSLTKTSNGQYTLRGANTFGGGVVHTAGAIRAEHAQAFGTGTISVTGTAVTLLWWNTPYQRVENNWILSGTGGFDSKTAIYADGAGGGSPDITLAGTITLVGSGSIGGNSANNITVTGQITGAGSLVKGGSRGDENSTLTLMNPANNYTGGTTINRGTLKAGANEVIPHAAGNQVVTVGAGTALDLSVFSETINSLAGTGTVRRTGGVIPLTNFTGDADSDISLAKTYTHKLDFNAGATVATVNGVAFDAGVQVGPNYTLNATAAAAGVPTGVTPPTDGTSVLLEDFYYNANPTQVTLTGLTPGTMYEVRLYHRRWQPYTNRTQRFVFDEDGAGVASTILYHDVDASATPNYMTYRYIATGSAMTINVHLANNTSSTYHIYGLTNEVVSGSLTTPTLLVSGTTDNSFNGTLDGYGTIQKSGSNTQGFGGTGSFAGNLNVTQGSISVGSATGLASANVNVSSGANVRLNYGSGNGVIANNFTLQGLGTAGDGKSTIYGDGGGSGLAEYVLSGTITLGSNASIGGNDQNHITVTGQVTGAGGLFKGQTRSDEASTLTLTNPANNYQGGTVINRGRLRTGANEVIPHTLASNSLVVGAGTSVDFGIYTETIGSLSGSGNLMRSGSVLAPVLFDSDATSGISSSKTYTHALDFNAGASVATINGVNFTNAGNSGGNWTLTGAGFAFSNTSTGILSPTDGTHTLLEDFLYAGNPAVLTLSGLVPGTTYETRLYNRRWGADDRTNVLIFDEDGAGPASTTIRFNEDASATPNYLTYRFVATSSSVAISFRPNNSTTASYHFYGVTNEVVAAPATPQLSIVQTTNGLFSGAISGVGSVEKQGAASLTLSGASTYSGGTTITGGILLASNASGSATGTGPVQGSGASTLGGTGSITGAVTLAATSTLAPGASPETLATGNLALGNNTALAIEIGGTAPGNGVTGYDQVNVTGTVSIGSGVALNLTQLSGFTVNPAALQTFTIVSNDGSDAVTGTFAGLAEGAAISYAGGTLYISYAGGDGNDIVLSSQPLLAGTSLADEFVITGDGTTYTVTRTNSSGVVTAVYTNPVAQILNILGAGGDDTLIVRSSGASTDPIPTGGIVFDGQAQTMSLFGDTLRVEGASSQTATYVPSSTTFGSGTVTIAGIGVITFVGLEPLDLSGFGVANVNFPNANEIISINTGFDSATGTIPALVVSGSSGGVSFEQVHLSGNTVVNIDTVASGVDGADLITIAGAANAHGNTNLNINAGAGADIIDVNGLMSVVGATSSIALTSGGSINVNSTITAGLSVNLSAGTGSITDGNGATANVVTTVAGGSLVASAAQGINLDTSVVNLTATNSTSGTVNIDDADGLNIQSVTNNNAPVVITAAGIGNVVVENLNAGTGAVTILVNNGNIESGAADGGAADIVGGVTTLTLTQTSRRIGNGAANRLEINATQLIVTGGAAGTQTTPNQVHIVDTAGGLSISDSSIGAADNTVFDLLVQNGSLVGDGETDRDIGAVTIILEVTGATSTIGALTAGLRINAATTTPGGRVDAKTAGTAASNITLVDTTDNFPIGVIDAGLGDVRLVTLNSGAVITDNANDALVDIIANRLWFESIAGVGVGSLGNLETQVNNLEATTGTGGIGLANTGNVTLGGATATVTGVRATTGGSINVSSTGNIIISETVTTAGTNNNITLTAAGSLTSNAVISSTGLLGVTANGGTLSTTAAMTSSGTLTAFSTGNMSIGGTTTSTAGDVSLTSSGGTFLSSAAISSAGLFTGSSAGSFTANSTITSVGNLTATAGGDMTINANLTASGGASSVLLTTTDSAASQNFLLEGSTLATISAGTSITINAGDNATLEAGSRLAAGTTVSVTIDAASADVGGATLSFAGDIDAVSATFTGGAEIDTFNVRPDQDNGLASTPISIFGGDPTMPAGDLLVLDITGLGVPTLTLGAVNYSGVWSFGASAAGVAYSSIETVQTTPLTSVYNLVLDMRIAGFQNGAADAIEIFLSAPNVFEVEVNGLGKFSGQADTINSFTVIGSSDSESLTIRETAAGLPSFDGAAPLVDNSLASGGVSNGAHLNIAADAYYTASNLTDVTIHFDGGLGDNSLALELLTAADVGYFSDVLDGQGSGNVGVGPSGAPLTLVSFADLDTLILDGAGGNLVVDASSSTSTADIEISDDGAAADGVTEITADTGLVATTTFEGFLALDLIAGGGNEAIDLVNIDSTSSLTSIDIVAGSSLAATDNSAHTVRIHAIKSGVPVTVTGDIGVDTFQVFDSGNSASNIASTLSFNGVAGDDDSLIVVDSGSVSADSVVITRTTIEGLTIATGTDITFTSIDDLDVTTSGGADTIRVNMTEAANDLDTAVVSGANSNDQFYVNAADFLARLTLNGGLGDDTFGGTPSSTAPGYLLSASELDGVDDMIRPSLTTPFFINGNDPSVLPGDVLNIDVSALGGGLAATSPVLVSSGQVLSSTHATVTFTTIEDLNLADDGEMTSATVSDIYIRGTNGNDTIQFARANTTLEPNRTRVQIGSSYTYHNVPGKTLVYGRGGNDIINQSNLQIPAEFYGEAGDDFLTGSFNNDLLVGGLGNDRINASSGNNIVWGDDAPTSDELNPHELNIGGNDTLSALGGNDIFYAGGGNDSVSPGAGDDWIHGGYGNDQLSGSSGNDRIYGAQGNDTISGDVGDDFLSGGDGDDRLYGRDGNDVLIGGDGVDLVDGGNGNDLVLAAITTYQGTSDTATSNTYNSAVDAAMLALLVAWNSGGPVAANLTHTDDFDRDTVYGGSGNDLFGTHTNADPLTSDIRGDFNNSQDTSL</sequence>
<dbReference type="GO" id="GO:0005576">
    <property type="term" value="C:extracellular region"/>
    <property type="evidence" value="ECO:0007669"/>
    <property type="project" value="UniProtKB-SubCell"/>
</dbReference>
<dbReference type="PRINTS" id="PR00313">
    <property type="entry name" value="CABNDNGRPT"/>
</dbReference>
<dbReference type="InterPro" id="IPR018511">
    <property type="entry name" value="Hemolysin-typ_Ca-bd_CS"/>
</dbReference>
<gene>
    <name evidence="5" type="ordered locus">Psta_4119</name>
</gene>
<dbReference type="OrthoDB" id="292934at2"/>
<dbReference type="eggNOG" id="COG4625">
    <property type="taxonomic scope" value="Bacteria"/>
</dbReference>
<dbReference type="InterPro" id="IPR013425">
    <property type="entry name" value="Autotrns_rpt"/>
</dbReference>
<dbReference type="Pfam" id="PF12951">
    <property type="entry name" value="PATR"/>
    <property type="match status" value="4"/>
</dbReference>
<evidence type="ECO:0000313" key="6">
    <source>
        <dbReference type="Proteomes" id="UP000001887"/>
    </source>
</evidence>
<dbReference type="InterPro" id="IPR011049">
    <property type="entry name" value="Serralysin-like_metalloprot_C"/>
</dbReference>
<accession>D2R336</accession>
<protein>
    <submittedName>
        <fullName evidence="5">Autotransporter-associated beta strand repeat protein</fullName>
    </submittedName>
</protein>
<dbReference type="EMBL" id="CP001848">
    <property type="protein sequence ID" value="ADB18769.1"/>
    <property type="molecule type" value="Genomic_DNA"/>
</dbReference>
<dbReference type="HOGENOM" id="CLU_226193_0_0_0"/>
<dbReference type="SUPFAM" id="SSF51120">
    <property type="entry name" value="beta-Roll"/>
    <property type="match status" value="2"/>
</dbReference>
<reference evidence="5 6" key="1">
    <citation type="journal article" date="2009" name="Stand. Genomic Sci.">
        <title>Complete genome sequence of Pirellula staleyi type strain (ATCC 27377).</title>
        <authorList>
            <person name="Clum A."/>
            <person name="Tindall B.J."/>
            <person name="Sikorski J."/>
            <person name="Ivanova N."/>
            <person name="Mavrommatis K."/>
            <person name="Lucas S."/>
            <person name="Glavina del Rio T."/>
            <person name="Nolan M."/>
            <person name="Chen F."/>
            <person name="Tice H."/>
            <person name="Pitluck S."/>
            <person name="Cheng J.F."/>
            <person name="Chertkov O."/>
            <person name="Brettin T."/>
            <person name="Han C."/>
            <person name="Detter J.C."/>
            <person name="Kuske C."/>
            <person name="Bruce D."/>
            <person name="Goodwin L."/>
            <person name="Ovchinikova G."/>
            <person name="Pati A."/>
            <person name="Mikhailova N."/>
            <person name="Chen A."/>
            <person name="Palaniappan K."/>
            <person name="Land M."/>
            <person name="Hauser L."/>
            <person name="Chang Y.J."/>
            <person name="Jeffries C.D."/>
            <person name="Chain P."/>
            <person name="Rohde M."/>
            <person name="Goker M."/>
            <person name="Bristow J."/>
            <person name="Eisen J.A."/>
            <person name="Markowitz V."/>
            <person name="Hugenholtz P."/>
            <person name="Kyrpides N.C."/>
            <person name="Klenk H.P."/>
            <person name="Lapidus A."/>
        </authorList>
    </citation>
    <scope>NUCLEOTIDE SEQUENCE [LARGE SCALE GENOMIC DNA]</scope>
    <source>
        <strain evidence="6">ATCC 27377 / DSM 6068 / ICPB 4128</strain>
    </source>
</reference>
<evidence type="ECO:0000313" key="5">
    <source>
        <dbReference type="EMBL" id="ADB18769.1"/>
    </source>
</evidence>
<evidence type="ECO:0000256" key="4">
    <source>
        <dbReference type="SAM" id="MobiDB-lite"/>
    </source>
</evidence>
<keyword evidence="2" id="KW-0964">Secreted</keyword>